<organism evidence="2 3">
    <name type="scientific">Cellulomonas marina</name>
    <dbReference type="NCBI Taxonomy" id="988821"/>
    <lineage>
        <taxon>Bacteria</taxon>
        <taxon>Bacillati</taxon>
        <taxon>Actinomycetota</taxon>
        <taxon>Actinomycetes</taxon>
        <taxon>Micrococcales</taxon>
        <taxon>Cellulomonadaceae</taxon>
        <taxon>Cellulomonas</taxon>
    </lineage>
</organism>
<feature type="transmembrane region" description="Helical" evidence="1">
    <location>
        <begin position="36"/>
        <end position="60"/>
    </location>
</feature>
<keyword evidence="1" id="KW-0812">Transmembrane</keyword>
<dbReference type="Pfam" id="PF11303">
    <property type="entry name" value="DUF3105"/>
    <property type="match status" value="1"/>
</dbReference>
<name>A0A1I0YXW8_9CELL</name>
<accession>A0A1I0YXW8</accession>
<reference evidence="3" key="1">
    <citation type="submission" date="2016-10" db="EMBL/GenBank/DDBJ databases">
        <authorList>
            <person name="Varghese N."/>
            <person name="Submissions S."/>
        </authorList>
    </citation>
    <scope>NUCLEOTIDE SEQUENCE [LARGE SCALE GENOMIC DNA]</scope>
    <source>
        <strain evidence="3">CGMCC 4.6945</strain>
    </source>
</reference>
<evidence type="ECO:0000313" key="3">
    <source>
        <dbReference type="Proteomes" id="UP000199012"/>
    </source>
</evidence>
<dbReference type="RefSeq" id="WP_090033061.1">
    <property type="nucleotide sequence ID" value="NZ_BONM01000004.1"/>
</dbReference>
<evidence type="ECO:0000313" key="2">
    <source>
        <dbReference type="EMBL" id="SFB18215.1"/>
    </source>
</evidence>
<keyword evidence="1" id="KW-1133">Transmembrane helix</keyword>
<dbReference type="EMBL" id="FOKA01000009">
    <property type="protein sequence ID" value="SFB18215.1"/>
    <property type="molecule type" value="Genomic_DNA"/>
</dbReference>
<dbReference type="Proteomes" id="UP000199012">
    <property type="component" value="Unassembled WGS sequence"/>
</dbReference>
<dbReference type="STRING" id="988821.SAMN05421867_10941"/>
<dbReference type="AlphaFoldDB" id="A0A1I0YXW8"/>
<evidence type="ECO:0000256" key="1">
    <source>
        <dbReference type="SAM" id="Phobius"/>
    </source>
</evidence>
<keyword evidence="3" id="KW-1185">Reference proteome</keyword>
<proteinExistence type="predicted"/>
<sequence length="225" mass="23681">MSASQSKRLQRAALRAARLAEAQAQQRREQQRRGRVLVQILALGIVGLLVPTAVVLVIALRQKAAVEAAAGSPIAGEQVMKIADTAHTSASVDYDLESAATPPAGTLPPTGGDHDPAWQPCGIYDTPVRTENAVHSLEHGAVWIAYNPSLPEGQVEDLADVADAHPYVLLSPIPDLAAPVVLSAWGVQLQLPSSADPRVEPFLTRYLQGPQSPELGAACSGDVSE</sequence>
<keyword evidence="1" id="KW-0472">Membrane</keyword>
<dbReference type="OrthoDB" id="164831at2"/>
<evidence type="ECO:0008006" key="4">
    <source>
        <dbReference type="Google" id="ProtNLM"/>
    </source>
</evidence>
<dbReference type="InterPro" id="IPR021454">
    <property type="entry name" value="DUF3105"/>
</dbReference>
<protein>
    <recommendedName>
        <fullName evidence="4">DUF3105 domain-containing protein</fullName>
    </recommendedName>
</protein>
<gene>
    <name evidence="2" type="ORF">SAMN05421867_10941</name>
</gene>